<feature type="signal peptide" evidence="1">
    <location>
        <begin position="1"/>
        <end position="18"/>
    </location>
</feature>
<sequence>MKFSTIFAQGLLLSGIIASPVADQVAIPVADSVPDSAGFSVVSSLPDLDSEILSNGDETLIQKKNKEKLCFDTGKDKGCHFGNFHKCVPYYTTTLQLSCQQGDATLRMACLAQQPTIANQYCGFWCAEIKTIKDCENANKRTGLSYNCKKFDYC</sequence>
<feature type="chain" id="PRO_5003834847" evidence="1">
    <location>
        <begin position="19"/>
        <end position="154"/>
    </location>
</feature>
<dbReference type="InParanoid" id="K0KJS2"/>
<evidence type="ECO:0000256" key="1">
    <source>
        <dbReference type="SAM" id="SignalP"/>
    </source>
</evidence>
<keyword evidence="1" id="KW-0732">Signal</keyword>
<dbReference type="EMBL" id="CAIF01000017">
    <property type="protein sequence ID" value="CCH41348.1"/>
    <property type="molecule type" value="Genomic_DNA"/>
</dbReference>
<keyword evidence="3" id="KW-1185">Reference proteome</keyword>
<gene>
    <name evidence="2" type="ORF">BN7_887</name>
</gene>
<protein>
    <submittedName>
        <fullName evidence="2">Secreted protein</fullName>
    </submittedName>
</protein>
<name>K0KJS2_WICCF</name>
<evidence type="ECO:0000313" key="2">
    <source>
        <dbReference type="EMBL" id="CCH41348.1"/>
    </source>
</evidence>
<proteinExistence type="predicted"/>
<dbReference type="Proteomes" id="UP000009328">
    <property type="component" value="Unassembled WGS sequence"/>
</dbReference>
<reference evidence="2 3" key="1">
    <citation type="journal article" date="2012" name="Eukaryot. Cell">
        <title>Draft genome sequence of Wickerhamomyces ciferrii NRRL Y-1031 F-60-10.</title>
        <authorList>
            <person name="Schneider J."/>
            <person name="Andrea H."/>
            <person name="Blom J."/>
            <person name="Jaenicke S."/>
            <person name="Ruckert C."/>
            <person name="Schorsch C."/>
            <person name="Szczepanowski R."/>
            <person name="Farwick M."/>
            <person name="Goesmann A."/>
            <person name="Puhler A."/>
            <person name="Schaffer S."/>
            <person name="Tauch A."/>
            <person name="Kohler T."/>
            <person name="Brinkrolf K."/>
        </authorList>
    </citation>
    <scope>NUCLEOTIDE SEQUENCE [LARGE SCALE GENOMIC DNA]</scope>
    <source>
        <strain evidence="3">ATCC 14091 / BCRC 22168 / CBS 111 / JCM 3599 / NBRC 0793 / NRRL Y-1031 F-60-10</strain>
    </source>
</reference>
<organism evidence="2 3">
    <name type="scientific">Wickerhamomyces ciferrii (strain ATCC 14091 / BCRC 22168 / CBS 111 / JCM 3599 / NBRC 0793 / NRRL Y-1031 F-60-10)</name>
    <name type="common">Yeast</name>
    <name type="synonym">Pichia ciferrii</name>
    <dbReference type="NCBI Taxonomy" id="1206466"/>
    <lineage>
        <taxon>Eukaryota</taxon>
        <taxon>Fungi</taxon>
        <taxon>Dikarya</taxon>
        <taxon>Ascomycota</taxon>
        <taxon>Saccharomycotina</taxon>
        <taxon>Saccharomycetes</taxon>
        <taxon>Phaffomycetales</taxon>
        <taxon>Wickerhamomycetaceae</taxon>
        <taxon>Wickerhamomyces</taxon>
    </lineage>
</organism>
<comment type="caution">
    <text evidence="2">The sequence shown here is derived from an EMBL/GenBank/DDBJ whole genome shotgun (WGS) entry which is preliminary data.</text>
</comment>
<dbReference type="HOGENOM" id="CLU_127832_0_0_1"/>
<evidence type="ECO:0000313" key="3">
    <source>
        <dbReference type="Proteomes" id="UP000009328"/>
    </source>
</evidence>
<dbReference type="AlphaFoldDB" id="K0KJS2"/>
<accession>K0KJS2</accession>